<dbReference type="Proteomes" id="UP000002668">
    <property type="component" value="Genome"/>
</dbReference>
<dbReference type="AlphaFoldDB" id="E5A5Z8"/>
<protein>
    <submittedName>
        <fullName evidence="1">Uncharacterized protein</fullName>
    </submittedName>
</protein>
<evidence type="ECO:0000313" key="2">
    <source>
        <dbReference type="Proteomes" id="UP000002668"/>
    </source>
</evidence>
<accession>E5A5Z8</accession>
<organism evidence="1 2">
    <name type="scientific">Leptosphaeria maculans (strain JN3 / isolate v23.1.3 / race Av1-4-5-6-7-8)</name>
    <name type="common">Blackleg fungus</name>
    <name type="synonym">Phoma lingam</name>
    <dbReference type="NCBI Taxonomy" id="985895"/>
    <lineage>
        <taxon>Eukaryota</taxon>
        <taxon>Fungi</taxon>
        <taxon>Dikarya</taxon>
        <taxon>Ascomycota</taxon>
        <taxon>Pezizomycotina</taxon>
        <taxon>Dothideomycetes</taxon>
        <taxon>Pleosporomycetidae</taxon>
        <taxon>Pleosporales</taxon>
        <taxon>Pleosporineae</taxon>
        <taxon>Leptosphaeriaceae</taxon>
        <taxon>Plenodomus</taxon>
        <taxon>Plenodomus lingam/Leptosphaeria maculans species complex</taxon>
    </lineage>
</organism>
<gene>
    <name evidence="1" type="ORF">LEMA_uP082820.1</name>
</gene>
<dbReference type="HOGENOM" id="CLU_3160126_0_0_1"/>
<proteinExistence type="predicted"/>
<evidence type="ECO:0000313" key="1">
    <source>
        <dbReference type="EMBL" id="CBX99043.1"/>
    </source>
</evidence>
<dbReference type="InParanoid" id="E5A5Z8"/>
<sequence>MLPTTLSITTTHTLPGWAPQLCLPRYLQDDTWLKTCAVLRLGRKQPFE</sequence>
<keyword evidence="2" id="KW-1185">Reference proteome</keyword>
<name>E5A5Z8_LEPMJ</name>
<dbReference type="VEuPathDB" id="FungiDB:LEMA_uP082820.1"/>
<dbReference type="EMBL" id="FP929135">
    <property type="protein sequence ID" value="CBX99043.1"/>
    <property type="molecule type" value="Genomic_DNA"/>
</dbReference>
<reference evidence="2" key="1">
    <citation type="journal article" date="2011" name="Nat. Commun.">
        <title>Effector diversification within compartments of the Leptosphaeria maculans genome affected by Repeat-Induced Point mutations.</title>
        <authorList>
            <person name="Rouxel T."/>
            <person name="Grandaubert J."/>
            <person name="Hane J.K."/>
            <person name="Hoede C."/>
            <person name="van de Wouw A.P."/>
            <person name="Couloux A."/>
            <person name="Dominguez V."/>
            <person name="Anthouard V."/>
            <person name="Bally P."/>
            <person name="Bourras S."/>
            <person name="Cozijnsen A.J."/>
            <person name="Ciuffetti L.M."/>
            <person name="Degrave A."/>
            <person name="Dilmaghani A."/>
            <person name="Duret L."/>
            <person name="Fudal I."/>
            <person name="Goodwin S.B."/>
            <person name="Gout L."/>
            <person name="Glaser N."/>
            <person name="Linglin J."/>
            <person name="Kema G.H.J."/>
            <person name="Lapalu N."/>
            <person name="Lawrence C.B."/>
            <person name="May K."/>
            <person name="Meyer M."/>
            <person name="Ollivier B."/>
            <person name="Poulain J."/>
            <person name="Schoch C.L."/>
            <person name="Simon A."/>
            <person name="Spatafora J.W."/>
            <person name="Stachowiak A."/>
            <person name="Turgeon B.G."/>
            <person name="Tyler B.M."/>
            <person name="Vincent D."/>
            <person name="Weissenbach J."/>
            <person name="Amselem J."/>
            <person name="Quesneville H."/>
            <person name="Oliver R.P."/>
            <person name="Wincker P."/>
            <person name="Balesdent M.-H."/>
            <person name="Howlett B.J."/>
        </authorList>
    </citation>
    <scope>NUCLEOTIDE SEQUENCE [LARGE SCALE GENOMIC DNA]</scope>
    <source>
        <strain evidence="2">JN3 / isolate v23.1.3 / race Av1-4-5-6-7-8</strain>
    </source>
</reference>